<dbReference type="GO" id="GO:0003677">
    <property type="term" value="F:DNA binding"/>
    <property type="evidence" value="ECO:0007669"/>
    <property type="project" value="UniProtKB-KW"/>
</dbReference>
<sequence>MNFISSKRVDPSLFTPPVKLVRRDPSAPPRNQATASPVENATLNTPTPGPSAKAPGTDTSQIAPYGNATRNRQNLFKKKTKQVHIAPEESRKLRAEEEKPWVLEDYDGTNTYIGELEGGQRANYALFLLTDDGFKVVCVDKWYKFKSKIRHRTLTIEEAEEAIAKAAKRDNDRWMMHKWSKSAEDEQLEAKEGGIFDRKSTLKTVETYDDDLFGEEDDEEAHVSKRKVRGDVDEEWDFDEVFEDDEEAPAEVKDEEEKEVERRQKKSMRKGSDDEDMEEEVPETLTSTGKQMKKLVRSLEENEAYVSDKEEDPYASSVEEEDTEDEEKSSGELGKTASGAATQKPPQIAPKSKTGGTNKAGTAPQKTRPTAGTKLPADSKNKTAVLSKSKPSTSSKSTTDAKGKPASVAQKTKDGTKLSQSHKSKSSQLSHQKVSAAPRSQSPVSPMRTNVSVNGSQAVSPTHASSVSSSHSVKSPTGTSDVAGAAPGKTAKRKPIPPGASTSQSGTETSGIPQKRSLTKTSTQPTKKLKSGSDTNVDVGKPVSSSKPKINIVMGRSTSEISAESSKSVDAPRKLKITTSASSASSASSAASQTRPSSQHKPPSQSRASTQTGQTPRPSPVPTASSSVVSQSRTSTQTGPSRPSPVPTASSSVITEAEVVRIISSSPQMTTRQLIKELKDKIKKDDQNRAILRELVARVGVISGDGYLVLKNRD</sequence>
<accession>A0A9N8ZXV1</accession>
<feature type="compositionally biased region" description="Polar residues" evidence="8">
    <location>
        <begin position="29"/>
        <end position="46"/>
    </location>
</feature>
<proteinExistence type="inferred from homology"/>
<dbReference type="SUPFAM" id="SSF50916">
    <property type="entry name" value="Rap30/74 interaction domains"/>
    <property type="match status" value="1"/>
</dbReference>
<keyword evidence="6 7" id="KW-0539">Nucleus</keyword>
<feature type="compositionally biased region" description="Acidic residues" evidence="8">
    <location>
        <begin position="236"/>
        <end position="258"/>
    </location>
</feature>
<dbReference type="GO" id="GO:0032968">
    <property type="term" value="P:positive regulation of transcription elongation by RNA polymerase II"/>
    <property type="evidence" value="ECO:0007669"/>
    <property type="project" value="InterPro"/>
</dbReference>
<evidence type="ECO:0000256" key="5">
    <source>
        <dbReference type="ARBA" id="ARBA00023163"/>
    </source>
</evidence>
<reference evidence="9" key="1">
    <citation type="submission" date="2021-06" db="EMBL/GenBank/DDBJ databases">
        <authorList>
            <person name="Kallberg Y."/>
            <person name="Tangrot J."/>
            <person name="Rosling A."/>
        </authorList>
    </citation>
    <scope>NUCLEOTIDE SEQUENCE</scope>
    <source>
        <strain evidence="9">IA702</strain>
    </source>
</reference>
<comment type="similarity">
    <text evidence="2 7">Belongs to the TFIIF alpha subunit family.</text>
</comment>
<evidence type="ECO:0000256" key="1">
    <source>
        <dbReference type="ARBA" id="ARBA00004123"/>
    </source>
</evidence>
<dbReference type="GO" id="GO:0006367">
    <property type="term" value="P:transcription initiation at RNA polymerase II promoter"/>
    <property type="evidence" value="ECO:0007669"/>
    <property type="project" value="InterPro"/>
</dbReference>
<dbReference type="AlphaFoldDB" id="A0A9N8ZXV1"/>
<evidence type="ECO:0000313" key="10">
    <source>
        <dbReference type="Proteomes" id="UP000789572"/>
    </source>
</evidence>
<feature type="region of interest" description="Disordered" evidence="8">
    <location>
        <begin position="1"/>
        <end position="67"/>
    </location>
</feature>
<comment type="subcellular location">
    <subcellularLocation>
        <location evidence="1 7">Nucleus</location>
    </subcellularLocation>
</comment>
<dbReference type="EMBL" id="CAJVPJ010000313">
    <property type="protein sequence ID" value="CAG8510334.1"/>
    <property type="molecule type" value="Genomic_DNA"/>
</dbReference>
<keyword evidence="5 7" id="KW-0804">Transcription</keyword>
<name>A0A9N8ZXV1_9GLOM</name>
<feature type="compositionally biased region" description="Low complexity" evidence="8">
    <location>
        <begin position="557"/>
        <end position="568"/>
    </location>
</feature>
<feature type="compositionally biased region" description="Low complexity" evidence="8">
    <location>
        <begin position="622"/>
        <end position="638"/>
    </location>
</feature>
<feature type="compositionally biased region" description="Polar residues" evidence="8">
    <location>
        <begin position="354"/>
        <end position="370"/>
    </location>
</feature>
<comment type="function">
    <text evidence="7">TFIIF is a general transcription initiation factor that binds to RNA polymerase II and helps to recruit it to the initiation complex in collaboration with TFIIB. It promotes transcription elongation.</text>
</comment>
<evidence type="ECO:0000256" key="3">
    <source>
        <dbReference type="ARBA" id="ARBA00023015"/>
    </source>
</evidence>
<dbReference type="Proteomes" id="UP000789572">
    <property type="component" value="Unassembled WGS sequence"/>
</dbReference>
<feature type="compositionally biased region" description="Low complexity" evidence="8">
    <location>
        <begin position="580"/>
        <end position="592"/>
    </location>
</feature>
<feature type="compositionally biased region" description="Polar residues" evidence="8">
    <location>
        <begin position="438"/>
        <end position="457"/>
    </location>
</feature>
<dbReference type="InterPro" id="IPR011039">
    <property type="entry name" value="TFIIF_interaction"/>
</dbReference>
<feature type="compositionally biased region" description="Acidic residues" evidence="8">
    <location>
        <begin position="309"/>
        <end position="327"/>
    </location>
</feature>
<organism evidence="9 10">
    <name type="scientific">Paraglomus occultum</name>
    <dbReference type="NCBI Taxonomy" id="144539"/>
    <lineage>
        <taxon>Eukaryota</taxon>
        <taxon>Fungi</taxon>
        <taxon>Fungi incertae sedis</taxon>
        <taxon>Mucoromycota</taxon>
        <taxon>Glomeromycotina</taxon>
        <taxon>Glomeromycetes</taxon>
        <taxon>Paraglomerales</taxon>
        <taxon>Paraglomeraceae</taxon>
        <taxon>Paraglomus</taxon>
    </lineage>
</organism>
<feature type="region of interest" description="Disordered" evidence="8">
    <location>
        <begin position="236"/>
        <end position="653"/>
    </location>
</feature>
<evidence type="ECO:0000256" key="4">
    <source>
        <dbReference type="ARBA" id="ARBA00023125"/>
    </source>
</evidence>
<dbReference type="PANTHER" id="PTHR13011:SF0">
    <property type="entry name" value="GENERAL TRANSCRIPTION FACTOR IIF SUBUNIT 1"/>
    <property type="match status" value="1"/>
</dbReference>
<feature type="compositionally biased region" description="Polar residues" evidence="8">
    <location>
        <begin position="593"/>
        <end position="614"/>
    </location>
</feature>
<evidence type="ECO:0000256" key="7">
    <source>
        <dbReference type="RuleBase" id="RU366044"/>
    </source>
</evidence>
<dbReference type="GO" id="GO:0005674">
    <property type="term" value="C:transcription factor TFIIF complex"/>
    <property type="evidence" value="ECO:0007669"/>
    <property type="project" value="TreeGrafter"/>
</dbReference>
<keyword evidence="10" id="KW-1185">Reference proteome</keyword>
<evidence type="ECO:0000313" key="9">
    <source>
        <dbReference type="EMBL" id="CAG8510334.1"/>
    </source>
</evidence>
<keyword evidence="3 7" id="KW-0805">Transcription regulation</keyword>
<dbReference type="InterPro" id="IPR008851">
    <property type="entry name" value="TFIIF-alpha"/>
</dbReference>
<evidence type="ECO:0000256" key="8">
    <source>
        <dbReference type="SAM" id="MobiDB-lite"/>
    </source>
</evidence>
<gene>
    <name evidence="9" type="ORF">POCULU_LOCUS3035</name>
</gene>
<feature type="compositionally biased region" description="Polar residues" evidence="8">
    <location>
        <begin position="57"/>
        <end position="67"/>
    </location>
</feature>
<evidence type="ECO:0000256" key="2">
    <source>
        <dbReference type="ARBA" id="ARBA00005249"/>
    </source>
</evidence>
<evidence type="ECO:0000256" key="6">
    <source>
        <dbReference type="ARBA" id="ARBA00023242"/>
    </source>
</evidence>
<feature type="compositionally biased region" description="Acidic residues" evidence="8">
    <location>
        <begin position="273"/>
        <end position="282"/>
    </location>
</feature>
<feature type="compositionally biased region" description="Polar residues" evidence="8">
    <location>
        <begin position="519"/>
        <end position="536"/>
    </location>
</feature>
<dbReference type="OrthoDB" id="76676at2759"/>
<comment type="caution">
    <text evidence="9">The sequence shown here is derived from an EMBL/GenBank/DDBJ whole genome shotgun (WGS) entry which is preliminary data.</text>
</comment>
<dbReference type="Pfam" id="PF05793">
    <property type="entry name" value="TFIIF_alpha"/>
    <property type="match status" value="1"/>
</dbReference>
<dbReference type="GO" id="GO:0016251">
    <property type="term" value="F:RNA polymerase II general transcription initiation factor activity"/>
    <property type="evidence" value="ECO:0007669"/>
    <property type="project" value="TreeGrafter"/>
</dbReference>
<protein>
    <recommendedName>
        <fullName evidence="7">Transcription initiation factor IIF subunit alpha</fullName>
    </recommendedName>
</protein>
<dbReference type="GO" id="GO:0001096">
    <property type="term" value="F:TFIIF-class transcription factor complex binding"/>
    <property type="evidence" value="ECO:0007669"/>
    <property type="project" value="TreeGrafter"/>
</dbReference>
<keyword evidence="4 7" id="KW-0238">DNA-binding</keyword>
<feature type="compositionally biased region" description="Polar residues" evidence="8">
    <location>
        <begin position="500"/>
        <end position="512"/>
    </location>
</feature>
<feature type="compositionally biased region" description="Low complexity" evidence="8">
    <location>
        <begin position="387"/>
        <end position="398"/>
    </location>
</feature>
<feature type="compositionally biased region" description="Low complexity" evidence="8">
    <location>
        <begin position="458"/>
        <end position="480"/>
    </location>
</feature>
<dbReference type="PANTHER" id="PTHR13011">
    <property type="entry name" value="TFIIF-ALPHA"/>
    <property type="match status" value="1"/>
</dbReference>